<dbReference type="GeneID" id="92924754"/>
<evidence type="ECO:0000313" key="3">
    <source>
        <dbReference type="Proteomes" id="UP000191897"/>
    </source>
</evidence>
<evidence type="ECO:0000259" key="1">
    <source>
        <dbReference type="Pfam" id="PF00117"/>
    </source>
</evidence>
<dbReference type="SUPFAM" id="SSF52317">
    <property type="entry name" value="Class I glutamine amidotransferase-like"/>
    <property type="match status" value="1"/>
</dbReference>
<organism evidence="2 3">
    <name type="scientific">Agrobacterium tumefaciens str. Kerr 14</name>
    <dbReference type="NCBI Taxonomy" id="1183424"/>
    <lineage>
        <taxon>Bacteria</taxon>
        <taxon>Pseudomonadati</taxon>
        <taxon>Pseudomonadota</taxon>
        <taxon>Alphaproteobacteria</taxon>
        <taxon>Hyphomicrobiales</taxon>
        <taxon>Rhizobiaceae</taxon>
        <taxon>Rhizobium/Agrobacterium group</taxon>
        <taxon>Agrobacterium</taxon>
        <taxon>Agrobacterium tumefaciens complex</taxon>
    </lineage>
</organism>
<dbReference type="RefSeq" id="WP_020812472.1">
    <property type="nucleotide sequence ID" value="NZ_LT009730.1"/>
</dbReference>
<dbReference type="InterPro" id="IPR044992">
    <property type="entry name" value="ChyE-like"/>
</dbReference>
<dbReference type="Gene3D" id="3.40.50.880">
    <property type="match status" value="1"/>
</dbReference>
<evidence type="ECO:0000313" key="2">
    <source>
        <dbReference type="EMBL" id="CUX23724.1"/>
    </source>
</evidence>
<name>A0A1S7PN72_AGRTU</name>
<dbReference type="PANTHER" id="PTHR42695:SF5">
    <property type="entry name" value="GLUTAMINE AMIDOTRANSFERASE YLR126C-RELATED"/>
    <property type="match status" value="1"/>
</dbReference>
<accession>A0A1S7PN72</accession>
<dbReference type="CDD" id="cd01741">
    <property type="entry name" value="GATase1_1"/>
    <property type="match status" value="1"/>
</dbReference>
<dbReference type="AlphaFoldDB" id="A0A1S7PN72"/>
<dbReference type="PANTHER" id="PTHR42695">
    <property type="entry name" value="GLUTAMINE AMIDOTRANSFERASE YLR126C-RELATED"/>
    <property type="match status" value="1"/>
</dbReference>
<dbReference type="InterPro" id="IPR029062">
    <property type="entry name" value="Class_I_gatase-like"/>
</dbReference>
<feature type="domain" description="Glutamine amidotransferase" evidence="1">
    <location>
        <begin position="21"/>
        <end position="181"/>
    </location>
</feature>
<sequence length="241" mass="26105">MRVAIIENMAGTPHGQLGVALKEAAAEVHIIRAYAGEPLPKDAADHDALVVLGGEQNALDDALYPYLPDLALLMKAFGDAGKAVMGVCLGSQLLARAYGGENILSGPPEFGWEEVSLTEEGVSDPLLAGLEKTFPIFQWHCDTFTLPPDATRLATNGATRNQAFRIGRAVYGTQFHFEASAAVVDGWCQTFPTSVERMSPGWLENYHDHRSLRAEMADAAGLEIARAWVRLIQSGDFPLRK</sequence>
<reference evidence="2 3" key="1">
    <citation type="submission" date="2016-01" db="EMBL/GenBank/DDBJ databases">
        <authorList>
            <person name="Oliw E.H."/>
        </authorList>
    </citation>
    <scope>NUCLEOTIDE SEQUENCE [LARGE SCALE GENOMIC DNA]</scope>
    <source>
        <strain evidence="2 3">Kerr 14</strain>
    </source>
</reference>
<dbReference type="GO" id="GO:0005829">
    <property type="term" value="C:cytosol"/>
    <property type="evidence" value="ECO:0007669"/>
    <property type="project" value="TreeGrafter"/>
</dbReference>
<dbReference type="Pfam" id="PF00117">
    <property type="entry name" value="GATase"/>
    <property type="match status" value="1"/>
</dbReference>
<protein>
    <submittedName>
        <fullName evidence="2">GMP synthase</fullName>
    </submittedName>
</protein>
<dbReference type="EMBL" id="FBWC01000011">
    <property type="protein sequence ID" value="CUX23724.1"/>
    <property type="molecule type" value="Genomic_DNA"/>
</dbReference>
<dbReference type="InterPro" id="IPR017926">
    <property type="entry name" value="GATASE"/>
</dbReference>
<dbReference type="PROSITE" id="PS51273">
    <property type="entry name" value="GATASE_TYPE_1"/>
    <property type="match status" value="1"/>
</dbReference>
<proteinExistence type="predicted"/>
<gene>
    <name evidence="2" type="primary">guaA</name>
    <name evidence="2" type="ORF">AGR4C_Cc20065</name>
</gene>
<dbReference type="Proteomes" id="UP000191897">
    <property type="component" value="Unassembled WGS sequence"/>
</dbReference>